<dbReference type="SUPFAM" id="SSF51905">
    <property type="entry name" value="FAD/NAD(P)-binding domain"/>
    <property type="match status" value="2"/>
</dbReference>
<comment type="caution">
    <text evidence="20">The sequence shown here is derived from an EMBL/GenBank/DDBJ whole genome shotgun (WGS) entry which is preliminary data.</text>
</comment>
<dbReference type="InterPro" id="IPR050346">
    <property type="entry name" value="FMO-like"/>
</dbReference>
<dbReference type="InterPro" id="IPR020946">
    <property type="entry name" value="Flavin_mOase-like"/>
</dbReference>
<evidence type="ECO:0000256" key="15">
    <source>
        <dbReference type="ARBA" id="ARBA00048041"/>
    </source>
</evidence>
<dbReference type="AlphaFoldDB" id="A0A2G8KIV2"/>
<evidence type="ECO:0000256" key="8">
    <source>
        <dbReference type="ARBA" id="ARBA00022857"/>
    </source>
</evidence>
<evidence type="ECO:0000256" key="5">
    <source>
        <dbReference type="ARBA" id="ARBA00022692"/>
    </source>
</evidence>
<dbReference type="STRING" id="307972.A0A2G8KIV2"/>
<evidence type="ECO:0000256" key="14">
    <source>
        <dbReference type="ARBA" id="ARBA00047338"/>
    </source>
</evidence>
<dbReference type="PANTHER" id="PTHR23023">
    <property type="entry name" value="DIMETHYLANILINE MONOOXYGENASE"/>
    <property type="match status" value="1"/>
</dbReference>
<dbReference type="EMBL" id="MRZV01000549">
    <property type="protein sequence ID" value="PIK47929.1"/>
    <property type="molecule type" value="Genomic_DNA"/>
</dbReference>
<evidence type="ECO:0000256" key="2">
    <source>
        <dbReference type="ARBA" id="ARBA00004389"/>
    </source>
</evidence>
<accession>A0A2G8KIV2</accession>
<gene>
    <name evidence="20" type="ORF">BSL78_15199</name>
</gene>
<dbReference type="PRINTS" id="PR00370">
    <property type="entry name" value="FMOXYGENASE"/>
</dbReference>
<comment type="catalytic activity">
    <reaction evidence="15">
        <text>hypotaurine + NADPH + O2 + H(+) = taurine + NADP(+) + H2O</text>
        <dbReference type="Rhea" id="RHEA:69819"/>
        <dbReference type="ChEBI" id="CHEBI:15377"/>
        <dbReference type="ChEBI" id="CHEBI:15378"/>
        <dbReference type="ChEBI" id="CHEBI:15379"/>
        <dbReference type="ChEBI" id="CHEBI:57783"/>
        <dbReference type="ChEBI" id="CHEBI:57853"/>
        <dbReference type="ChEBI" id="CHEBI:58349"/>
        <dbReference type="ChEBI" id="CHEBI:507393"/>
        <dbReference type="EC" id="1.14.13.8"/>
    </reaction>
    <physiologicalReaction direction="left-to-right" evidence="15">
        <dbReference type="Rhea" id="RHEA:69820"/>
    </physiologicalReaction>
</comment>
<keyword evidence="12 18" id="KW-0472">Membrane</keyword>
<dbReference type="GO" id="GO:0047822">
    <property type="term" value="F:hypotaurine monooxygenase activity"/>
    <property type="evidence" value="ECO:0007669"/>
    <property type="project" value="RHEA"/>
</dbReference>
<evidence type="ECO:0000256" key="1">
    <source>
        <dbReference type="ARBA" id="ARBA00001974"/>
    </source>
</evidence>
<reference evidence="20 21" key="1">
    <citation type="journal article" date="2017" name="PLoS Biol.">
        <title>The sea cucumber genome provides insights into morphological evolution and visceral regeneration.</title>
        <authorList>
            <person name="Zhang X."/>
            <person name="Sun L."/>
            <person name="Yuan J."/>
            <person name="Sun Y."/>
            <person name="Gao Y."/>
            <person name="Zhang L."/>
            <person name="Li S."/>
            <person name="Dai H."/>
            <person name="Hamel J.F."/>
            <person name="Liu C."/>
            <person name="Yu Y."/>
            <person name="Liu S."/>
            <person name="Lin W."/>
            <person name="Guo K."/>
            <person name="Jin S."/>
            <person name="Xu P."/>
            <person name="Storey K.B."/>
            <person name="Huan P."/>
            <person name="Zhang T."/>
            <person name="Zhou Y."/>
            <person name="Zhang J."/>
            <person name="Lin C."/>
            <person name="Li X."/>
            <person name="Xing L."/>
            <person name="Huo D."/>
            <person name="Sun M."/>
            <person name="Wang L."/>
            <person name="Mercier A."/>
            <person name="Li F."/>
            <person name="Yang H."/>
            <person name="Xiang J."/>
        </authorList>
    </citation>
    <scope>NUCLEOTIDE SEQUENCE [LARGE SCALE GENOMIC DNA]</scope>
    <source>
        <strain evidence="20">Shaxun</strain>
        <tissue evidence="20">Muscle</tissue>
    </source>
</reference>
<dbReference type="OrthoDB" id="66881at2759"/>
<evidence type="ECO:0000313" key="20">
    <source>
        <dbReference type="EMBL" id="PIK47929.1"/>
    </source>
</evidence>
<evidence type="ECO:0000256" key="18">
    <source>
        <dbReference type="PIRNR" id="PIRNR000332"/>
    </source>
</evidence>
<keyword evidence="7 18" id="KW-0274">FAD</keyword>
<evidence type="ECO:0000256" key="19">
    <source>
        <dbReference type="RuleBase" id="RU361177"/>
    </source>
</evidence>
<keyword evidence="5" id="KW-0812">Transmembrane</keyword>
<dbReference type="GO" id="GO:0034899">
    <property type="term" value="F:trimethylamine monooxygenase activity"/>
    <property type="evidence" value="ECO:0007669"/>
    <property type="project" value="UniProtKB-EC"/>
</dbReference>
<keyword evidence="6 18" id="KW-0256">Endoplasmic reticulum</keyword>
<comment type="catalytic activity">
    <reaction evidence="17">
        <text>N,N-dimethylaniline + NADPH + O2 + H(+) = N,N-dimethylaniline N-oxide + NADP(+) + H2O</text>
        <dbReference type="Rhea" id="RHEA:24468"/>
        <dbReference type="ChEBI" id="CHEBI:15377"/>
        <dbReference type="ChEBI" id="CHEBI:15378"/>
        <dbReference type="ChEBI" id="CHEBI:15379"/>
        <dbReference type="ChEBI" id="CHEBI:16269"/>
        <dbReference type="ChEBI" id="CHEBI:17735"/>
        <dbReference type="ChEBI" id="CHEBI:57783"/>
        <dbReference type="ChEBI" id="CHEBI:58349"/>
        <dbReference type="EC" id="1.14.13.8"/>
    </reaction>
    <physiologicalReaction direction="left-to-right" evidence="17">
        <dbReference type="Rhea" id="RHEA:24469"/>
    </physiologicalReaction>
</comment>
<evidence type="ECO:0000256" key="13">
    <source>
        <dbReference type="ARBA" id="ARBA00045957"/>
    </source>
</evidence>
<keyword evidence="4 18" id="KW-0285">Flavoprotein</keyword>
<evidence type="ECO:0000256" key="3">
    <source>
        <dbReference type="ARBA" id="ARBA00009183"/>
    </source>
</evidence>
<dbReference type="Gene3D" id="3.50.50.60">
    <property type="entry name" value="FAD/NAD(P)-binding domain"/>
    <property type="match status" value="3"/>
</dbReference>
<evidence type="ECO:0000256" key="4">
    <source>
        <dbReference type="ARBA" id="ARBA00022630"/>
    </source>
</evidence>
<protein>
    <recommendedName>
        <fullName evidence="19">Flavin-containing monooxygenase</fullName>
        <ecNumber evidence="19">1.-.-.-</ecNumber>
    </recommendedName>
</protein>
<evidence type="ECO:0000256" key="16">
    <source>
        <dbReference type="ARBA" id="ARBA00048088"/>
    </source>
</evidence>
<dbReference type="InterPro" id="IPR000960">
    <property type="entry name" value="Flavin_mOase"/>
</dbReference>
<dbReference type="GO" id="GO:0050660">
    <property type="term" value="F:flavin adenine dinucleotide binding"/>
    <property type="evidence" value="ECO:0007669"/>
    <property type="project" value="InterPro"/>
</dbReference>
<evidence type="ECO:0000256" key="11">
    <source>
        <dbReference type="ARBA" id="ARBA00023033"/>
    </source>
</evidence>
<evidence type="ECO:0000256" key="6">
    <source>
        <dbReference type="ARBA" id="ARBA00022824"/>
    </source>
</evidence>
<evidence type="ECO:0000256" key="10">
    <source>
        <dbReference type="ARBA" id="ARBA00023002"/>
    </source>
</evidence>
<keyword evidence="10 18" id="KW-0560">Oxidoreductase</keyword>
<evidence type="ECO:0000256" key="9">
    <source>
        <dbReference type="ARBA" id="ARBA00022989"/>
    </source>
</evidence>
<comment type="cofactor">
    <cofactor evidence="1 18 19">
        <name>FAD</name>
        <dbReference type="ChEBI" id="CHEBI:57692"/>
    </cofactor>
</comment>
<dbReference type="EC" id="1.-.-.-" evidence="19"/>
<dbReference type="GO" id="GO:0004499">
    <property type="term" value="F:N,N-dimethylaniline monooxygenase activity"/>
    <property type="evidence" value="ECO:0007669"/>
    <property type="project" value="UniProtKB-UniRule"/>
</dbReference>
<organism evidence="20 21">
    <name type="scientific">Stichopus japonicus</name>
    <name type="common">Sea cucumber</name>
    <dbReference type="NCBI Taxonomy" id="307972"/>
    <lineage>
        <taxon>Eukaryota</taxon>
        <taxon>Metazoa</taxon>
        <taxon>Echinodermata</taxon>
        <taxon>Eleutherozoa</taxon>
        <taxon>Echinozoa</taxon>
        <taxon>Holothuroidea</taxon>
        <taxon>Aspidochirotacea</taxon>
        <taxon>Aspidochirotida</taxon>
        <taxon>Stichopodidae</taxon>
        <taxon>Apostichopus</taxon>
    </lineage>
</organism>
<dbReference type="Proteomes" id="UP000230750">
    <property type="component" value="Unassembled WGS sequence"/>
</dbReference>
<dbReference type="PIRSF" id="PIRSF000332">
    <property type="entry name" value="FMO"/>
    <property type="match status" value="1"/>
</dbReference>
<comment type="catalytic activity">
    <reaction evidence="14">
        <text>hypotaurine + NADH + O2 + H(+) = taurine + NAD(+) + H2O</text>
        <dbReference type="Rhea" id="RHEA:74111"/>
        <dbReference type="ChEBI" id="CHEBI:15377"/>
        <dbReference type="ChEBI" id="CHEBI:15378"/>
        <dbReference type="ChEBI" id="CHEBI:15379"/>
        <dbReference type="ChEBI" id="CHEBI:57540"/>
        <dbReference type="ChEBI" id="CHEBI:57853"/>
        <dbReference type="ChEBI" id="CHEBI:57945"/>
        <dbReference type="ChEBI" id="CHEBI:507393"/>
        <dbReference type="EC" id="1.14.13.8"/>
    </reaction>
    <physiologicalReaction direction="left-to-right" evidence="14">
        <dbReference type="Rhea" id="RHEA:74112"/>
    </physiologicalReaction>
</comment>
<evidence type="ECO:0000256" key="7">
    <source>
        <dbReference type="ARBA" id="ARBA00022827"/>
    </source>
</evidence>
<keyword evidence="11 18" id="KW-0503">Monooxygenase</keyword>
<dbReference type="GO" id="GO:0050661">
    <property type="term" value="F:NADP binding"/>
    <property type="evidence" value="ECO:0007669"/>
    <property type="project" value="InterPro"/>
</dbReference>
<keyword evidence="9" id="KW-1133">Transmembrane helix</keyword>
<keyword evidence="8 18" id="KW-0521">NADP</keyword>
<dbReference type="GO" id="GO:0005789">
    <property type="term" value="C:endoplasmic reticulum membrane"/>
    <property type="evidence" value="ECO:0007669"/>
    <property type="project" value="UniProtKB-SubCell"/>
</dbReference>
<dbReference type="InterPro" id="IPR036188">
    <property type="entry name" value="FAD/NAD-bd_sf"/>
</dbReference>
<comment type="similarity">
    <text evidence="3 18 19">Belongs to the FMO family.</text>
</comment>
<comment type="catalytic activity">
    <reaction evidence="16">
        <text>trimethylamine + NADPH + O2 = trimethylamine N-oxide + NADP(+) + H2O</text>
        <dbReference type="Rhea" id="RHEA:31979"/>
        <dbReference type="ChEBI" id="CHEBI:15377"/>
        <dbReference type="ChEBI" id="CHEBI:15379"/>
        <dbReference type="ChEBI" id="CHEBI:15724"/>
        <dbReference type="ChEBI" id="CHEBI:57783"/>
        <dbReference type="ChEBI" id="CHEBI:58349"/>
        <dbReference type="ChEBI" id="CHEBI:58389"/>
        <dbReference type="EC" id="1.14.13.148"/>
    </reaction>
    <physiologicalReaction direction="left-to-right" evidence="16">
        <dbReference type="Rhea" id="RHEA:31980"/>
    </physiologicalReaction>
</comment>
<evidence type="ECO:0000313" key="21">
    <source>
        <dbReference type="Proteomes" id="UP000230750"/>
    </source>
</evidence>
<keyword evidence="21" id="KW-1185">Reference proteome</keyword>
<name>A0A2G8KIV2_STIJA</name>
<evidence type="ECO:0000256" key="17">
    <source>
        <dbReference type="ARBA" id="ARBA00049443"/>
    </source>
</evidence>
<dbReference type="FunFam" id="3.50.50.60:FF:000159">
    <property type="entry name" value="Dimethylaniline monooxygenase [N-oxide-forming]"/>
    <property type="match status" value="1"/>
</dbReference>
<evidence type="ECO:0000256" key="12">
    <source>
        <dbReference type="ARBA" id="ARBA00023136"/>
    </source>
</evidence>
<proteinExistence type="inferred from homology"/>
<dbReference type="Pfam" id="PF00743">
    <property type="entry name" value="FMO-like"/>
    <property type="match status" value="1"/>
</dbReference>
<comment type="function">
    <text evidence="13">Broad spectrum monooxygenase that catalyzes the oxygenation of a wide variety of nitrogen- and sulfur-containing compounds including xenobiotics. Catalyzes the S-oxygenation of hypotaurine to produce taurine, an organic osmolyte involved in cell volume regulation as well as a variety of cytoprotective and developmental processes. In vitro, catalyzes the N-oxygenation of trimethylamine (TMA) to produce trimethylamine N-oxide (TMAO) and could therefore participate to the detoxification of this compound that is generated by the action of gut microbiota from dietary precursors such as choline, choline containing compounds, betaine or L-carnitine.</text>
</comment>
<sequence>MRCGITSSEKSDSIMKQLERVAIIGSGPSGLAAIKSCLEEGLKPQAFERTDKLGGVWVYRESGDQRYPEAASSYDSLKINTSRTFFGFTDFPCPDDWTAFVSHQKCLAYMQDYAKTFDLERYIKFNSEVTHLSPSDDYETTGQWKLRYRSSSEVQEDVFDAVMICSGQYTHANLPMYPGQEIYRGNACTGSAYRNNKEYVDKTVLVVGGGVSGGDIAIDISNVSKQTYMSSRHGFDMYALLATNGWPSDVSYGCRYQQYLPPSLISWLRKRRMGTDFLYMRWDFEIVHLMGNYRQVLCKRQFCQSSIMRRIFRNQQKGFSEHGVSFIDDSSIPDLDAVVFCTGYKMEFPYLTDNCPIFSKAGLDLYKLIFPATLKHKTLACIGFFKNVSSGSPVSVQDMQTRWTVQVWKGNCLLPPKEEMIAAVARRRKEEHALYGRDVLMIQAIGYNDALARDMGCYPSLVSLLTSDPRLALHMLFSPVVPATYRLVGPHSWEGARDVILNSWNTAFLGTCSLVSNKERSTSPLCTTKVCIVTLLTLILLFLSYGLA</sequence>
<comment type="subcellular location">
    <subcellularLocation>
        <location evidence="2">Endoplasmic reticulum membrane</location>
        <topology evidence="2">Single-pass membrane protein</topology>
    </subcellularLocation>
</comment>